<reference evidence="5" key="2">
    <citation type="submission" date="2018-07" db="EMBL/GenBank/DDBJ databases">
        <authorList>
            <person name="Quirk P.G."/>
            <person name="Krulwich T.A."/>
        </authorList>
    </citation>
    <scope>NUCLEOTIDE SEQUENCE</scope>
</reference>
<evidence type="ECO:0000313" key="4">
    <source>
        <dbReference type="EMBL" id="SSX11673.1"/>
    </source>
</evidence>
<dbReference type="PANTHER" id="PTHR43115:SF4">
    <property type="entry name" value="DEHYDROGENASE_REDUCTASE SDR FAMILY MEMBER 11"/>
    <property type="match status" value="1"/>
</dbReference>
<dbReference type="PRINTS" id="PR00080">
    <property type="entry name" value="SDRFAMILY"/>
</dbReference>
<keyword evidence="2" id="KW-0560">Oxidoreductase</keyword>
<dbReference type="GO" id="GO:0016616">
    <property type="term" value="F:oxidoreductase activity, acting on the CH-OH group of donors, NAD or NADP as acceptor"/>
    <property type="evidence" value="ECO:0007669"/>
    <property type="project" value="UniProtKB-ARBA"/>
</dbReference>
<dbReference type="PANTHER" id="PTHR43115">
    <property type="entry name" value="DEHYDROGENASE/REDUCTASE SDR FAMILY MEMBER 11"/>
    <property type="match status" value="1"/>
</dbReference>
<dbReference type="AlphaFoldDB" id="A0A336MZB0"/>
<evidence type="ECO:0000256" key="3">
    <source>
        <dbReference type="RuleBase" id="RU000363"/>
    </source>
</evidence>
<dbReference type="InterPro" id="IPR036291">
    <property type="entry name" value="NAD(P)-bd_dom_sf"/>
</dbReference>
<comment type="similarity">
    <text evidence="1 3">Belongs to the short-chain dehydrogenases/reductases (SDR) family.</text>
</comment>
<dbReference type="VEuPathDB" id="VectorBase:CSON003450"/>
<proteinExistence type="inferred from homology"/>
<reference evidence="4" key="1">
    <citation type="submission" date="2018-04" db="EMBL/GenBank/DDBJ databases">
        <authorList>
            <person name="Go L.Y."/>
            <person name="Mitchell J.A."/>
        </authorList>
    </citation>
    <scope>NUCLEOTIDE SEQUENCE</scope>
    <source>
        <tissue evidence="4">Whole organism</tissue>
    </source>
</reference>
<dbReference type="FunFam" id="3.40.50.720:FF:000047">
    <property type="entry name" value="NADP-dependent L-serine/L-allo-threonine dehydrogenase"/>
    <property type="match status" value="1"/>
</dbReference>
<dbReference type="InterPro" id="IPR002347">
    <property type="entry name" value="SDR_fam"/>
</dbReference>
<organism evidence="5">
    <name type="scientific">Culicoides sonorensis</name>
    <name type="common">Biting midge</name>
    <dbReference type="NCBI Taxonomy" id="179676"/>
    <lineage>
        <taxon>Eukaryota</taxon>
        <taxon>Metazoa</taxon>
        <taxon>Ecdysozoa</taxon>
        <taxon>Arthropoda</taxon>
        <taxon>Hexapoda</taxon>
        <taxon>Insecta</taxon>
        <taxon>Pterygota</taxon>
        <taxon>Neoptera</taxon>
        <taxon>Endopterygota</taxon>
        <taxon>Diptera</taxon>
        <taxon>Nematocera</taxon>
        <taxon>Chironomoidea</taxon>
        <taxon>Ceratopogonidae</taxon>
        <taxon>Ceratopogoninae</taxon>
        <taxon>Culicoides</taxon>
        <taxon>Monoculicoides</taxon>
    </lineage>
</organism>
<protein>
    <submittedName>
        <fullName evidence="5">CSON003450 protein</fullName>
    </submittedName>
</protein>
<dbReference type="PROSITE" id="PS00061">
    <property type="entry name" value="ADH_SHORT"/>
    <property type="match status" value="1"/>
</dbReference>
<gene>
    <name evidence="5" type="primary">CSON003450</name>
</gene>
<accession>A0A336MZB0</accession>
<sequence>MERWQGKIAAVTGASTGIGAAIAIELVKSGMIVIGLARRLDKVESLKANLPDSLKSNLHSRFIDVTDEDSIKMAFGWIEKEFGGIDILVNNAGVIKAGKISDSTNSQAIKDNINTNFTGVVLCTREVLLSLEKRSVDGHIVNINSVWGHYAPSKEEIAPVHNVYSATKFAITGFSETLRQELDYLNRKTKVTSISPGATGTDRLKSHLPAEKIANALKPEDIASAVKYAISTPPKVQVTELTVTPVGSL</sequence>
<dbReference type="EMBL" id="UFQS01001628">
    <property type="protein sequence ID" value="SSX11673.1"/>
    <property type="molecule type" value="Genomic_DNA"/>
</dbReference>
<dbReference type="SUPFAM" id="SSF51735">
    <property type="entry name" value="NAD(P)-binding Rossmann-fold domains"/>
    <property type="match status" value="1"/>
</dbReference>
<dbReference type="OMA" id="MDYADLE"/>
<dbReference type="Pfam" id="PF00106">
    <property type="entry name" value="adh_short"/>
    <property type="match status" value="1"/>
</dbReference>
<dbReference type="EMBL" id="UFQT01001628">
    <property type="protein sequence ID" value="SSX31238.1"/>
    <property type="molecule type" value="Genomic_DNA"/>
</dbReference>
<evidence type="ECO:0000256" key="1">
    <source>
        <dbReference type="ARBA" id="ARBA00006484"/>
    </source>
</evidence>
<evidence type="ECO:0000256" key="2">
    <source>
        <dbReference type="ARBA" id="ARBA00023002"/>
    </source>
</evidence>
<dbReference type="InterPro" id="IPR020904">
    <property type="entry name" value="Sc_DH/Rdtase_CS"/>
</dbReference>
<dbReference type="Gene3D" id="3.40.50.720">
    <property type="entry name" value="NAD(P)-binding Rossmann-like Domain"/>
    <property type="match status" value="1"/>
</dbReference>
<name>A0A336MZB0_CULSO</name>
<evidence type="ECO:0000313" key="5">
    <source>
        <dbReference type="EMBL" id="SSX31238.1"/>
    </source>
</evidence>
<dbReference type="PRINTS" id="PR00081">
    <property type="entry name" value="GDHRDH"/>
</dbReference>